<feature type="domain" description="HPP transmembrane region" evidence="2">
    <location>
        <begin position="27"/>
        <end position="190"/>
    </location>
</feature>
<evidence type="ECO:0000259" key="2">
    <source>
        <dbReference type="Pfam" id="PF04982"/>
    </source>
</evidence>
<dbReference type="PANTHER" id="PTHR33741">
    <property type="entry name" value="TRANSMEMBRANE PROTEIN DDB_G0269096-RELATED"/>
    <property type="match status" value="1"/>
</dbReference>
<keyword evidence="4" id="KW-1185">Reference proteome</keyword>
<feature type="transmembrane region" description="Helical" evidence="1">
    <location>
        <begin position="89"/>
        <end position="109"/>
    </location>
</feature>
<dbReference type="InterPro" id="IPR007065">
    <property type="entry name" value="HPP"/>
</dbReference>
<evidence type="ECO:0000313" key="3">
    <source>
        <dbReference type="EMBL" id="CAE7764378.1"/>
    </source>
</evidence>
<proteinExistence type="predicted"/>
<feature type="transmembrane region" description="Helical" evidence="1">
    <location>
        <begin position="56"/>
        <end position="77"/>
    </location>
</feature>
<feature type="transmembrane region" description="Helical" evidence="1">
    <location>
        <begin position="309"/>
        <end position="328"/>
    </location>
</feature>
<evidence type="ECO:0000256" key="1">
    <source>
        <dbReference type="SAM" id="Phobius"/>
    </source>
</evidence>
<reference evidence="3" key="1">
    <citation type="submission" date="2021-02" db="EMBL/GenBank/DDBJ databases">
        <authorList>
            <person name="Dougan E. K."/>
            <person name="Rhodes N."/>
            <person name="Thang M."/>
            <person name="Chan C."/>
        </authorList>
    </citation>
    <scope>NUCLEOTIDE SEQUENCE</scope>
</reference>
<keyword evidence="1" id="KW-0812">Transmembrane</keyword>
<feature type="transmembrane region" description="Helical" evidence="1">
    <location>
        <begin position="279"/>
        <end position="297"/>
    </location>
</feature>
<accession>A0A812Y6F9</accession>
<feature type="domain" description="HPP transmembrane region" evidence="2">
    <location>
        <begin position="244"/>
        <end position="409"/>
    </location>
</feature>
<dbReference type="InterPro" id="IPR058581">
    <property type="entry name" value="TM_HPP"/>
</dbReference>
<name>A0A812Y6F9_9DINO</name>
<keyword evidence="1" id="KW-1133">Transmembrane helix</keyword>
<dbReference type="EMBL" id="CAJNJA010040265">
    <property type="protein sequence ID" value="CAE7764378.1"/>
    <property type="molecule type" value="Genomic_DNA"/>
</dbReference>
<organism evidence="3 4">
    <name type="scientific">Symbiodinium necroappetens</name>
    <dbReference type="NCBI Taxonomy" id="1628268"/>
    <lineage>
        <taxon>Eukaryota</taxon>
        <taxon>Sar</taxon>
        <taxon>Alveolata</taxon>
        <taxon>Dinophyceae</taxon>
        <taxon>Suessiales</taxon>
        <taxon>Symbiodiniaceae</taxon>
        <taxon>Symbiodinium</taxon>
    </lineage>
</organism>
<keyword evidence="1" id="KW-0472">Membrane</keyword>
<comment type="caution">
    <text evidence="3">The sequence shown here is derived from an EMBL/GenBank/DDBJ whole genome shotgun (WGS) entry which is preliminary data.</text>
</comment>
<gene>
    <name evidence="3" type="ORF">SNEC2469_LOCUS22276</name>
</gene>
<dbReference type="PANTHER" id="PTHR33741:SF5">
    <property type="entry name" value="TRANSMEMBRANE PROTEIN DDB_G0269096-RELATED"/>
    <property type="match status" value="1"/>
</dbReference>
<sequence>MADPPEPLPAPSYCKKMLGAGQDAPAKVSMVYSVSSFVGAFLGMGAIGLLHNHVMMPYASMVLLVGSFGAMSVIIFSGYKTAAAQPKNVILGNTLGGLVGVVVCMLMTQLGLEKLLWLSAAISVSLTILAQEVTRSVHPPGGATALLYILTPAAQGLGYWFIFCPCFLGAVILVAVGCVTNNLAEDRIYPQYWWPRASTPSQHAQDEKGPESSDSEQEAARVSKILCYFRKFLGAGAAPLPTASPPLNQTWCSLLGSFLAIASLGLLEEHLIIPQVQDALRLMVAAFGAMSVIIFSAWNTPFAQPKNAIVGNTIGGFVGVAVYHLFLLAGIEECVVVGAALCVSLTIFLQELTNSVHPPGGATALLYVIVSHLQKSAWMYIFTPAFLGSVILVLIGCLTNNLAEKRHYPQFWFAFKLLSRGHCFLKA</sequence>
<protein>
    <recommendedName>
        <fullName evidence="2">HPP transmembrane region domain-containing protein</fullName>
    </recommendedName>
</protein>
<dbReference type="Pfam" id="PF04982">
    <property type="entry name" value="TM_HPP"/>
    <property type="match status" value="2"/>
</dbReference>
<feature type="transmembrane region" description="Helical" evidence="1">
    <location>
        <begin position="377"/>
        <end position="398"/>
    </location>
</feature>
<dbReference type="AlphaFoldDB" id="A0A812Y6F9"/>
<evidence type="ECO:0000313" key="4">
    <source>
        <dbReference type="Proteomes" id="UP000601435"/>
    </source>
</evidence>
<feature type="transmembrane region" description="Helical" evidence="1">
    <location>
        <begin position="335"/>
        <end position="357"/>
    </location>
</feature>
<dbReference type="OrthoDB" id="2016548at2759"/>
<feature type="transmembrane region" description="Helical" evidence="1">
    <location>
        <begin position="30"/>
        <end position="50"/>
    </location>
</feature>
<feature type="transmembrane region" description="Helical" evidence="1">
    <location>
        <begin position="145"/>
        <end position="176"/>
    </location>
</feature>
<dbReference type="Proteomes" id="UP000601435">
    <property type="component" value="Unassembled WGS sequence"/>
</dbReference>